<reference evidence="2 3" key="1">
    <citation type="submission" date="2023-11" db="EMBL/GenBank/DDBJ databases">
        <title>Analysis of the Genomes of Mucilaginibacter gossypii cycad 4 and M. sabulilitoris SNA2: microbes with the potential for plant growth promotion.</title>
        <authorList>
            <person name="Hirsch A.M."/>
            <person name="Humm E."/>
            <person name="Rubbi M."/>
            <person name="Del Vecchio G."/>
            <person name="Ha S.M."/>
            <person name="Pellegrini M."/>
            <person name="Gunsalus R.P."/>
        </authorList>
    </citation>
    <scope>NUCLEOTIDE SEQUENCE [LARGE SCALE GENOMIC DNA]</scope>
    <source>
        <strain evidence="2 3">SNA2</strain>
    </source>
</reference>
<gene>
    <name evidence="2" type="ORF">SNE25_18710</name>
</gene>
<dbReference type="Proteomes" id="UP001324380">
    <property type="component" value="Chromosome"/>
</dbReference>
<dbReference type="Pfam" id="PF13699">
    <property type="entry name" value="eCIS_core"/>
    <property type="match status" value="1"/>
</dbReference>
<dbReference type="EMBL" id="CP139558">
    <property type="protein sequence ID" value="WPU91353.1"/>
    <property type="molecule type" value="Genomic_DNA"/>
</dbReference>
<protein>
    <submittedName>
        <fullName evidence="2">DUF4157 domain-containing protein</fullName>
    </submittedName>
</protein>
<sequence length="512" mass="55867">MQKNPPTLTTNKSQQASNVFFGKKKHLSFFEPTLQPKLTVNQPNDIYEQEADNMADHVVGMNDPALKDNAFFKPSLTTVQRKCQHCEEEEKLHRKESSGTEVQGSNELDNYVGSLSSSGQALPQSSRSFFEPRFRNDFSNVRVHTDSAAAKSAQSINALAYTTGNNIVFNSGQYSPESNGGKRLIAHELTHVIQQQNSAKAISRVPTKAGAKDGRYNFSANCGWIDWSHADASLALALIKKVQQASDDLHNAGTNATDSTGDFSSPAMTSKVPHTAIVLSSAAVNVRLLKALSPAEINSVALSIFKTLSIAFEAQQLWTDFIGESSYAQEDLPSDLISFYMAVKGYTKDDVMKFCAGVGPDESAAEYDRNHDFKKNKTFSPVGASGSWPTELSTINDSQASALYEVRTISATQGSDSFTFCPMYRIEGKIGETDLFIIGVGGVTFTAADNVRVVPTYHAKPTTSGSYGSTNLIEVEPYSQPDFFAFKQNKLSWPMMVPENILVCLSSKGNKV</sequence>
<organism evidence="2 3">
    <name type="scientific">Mucilaginibacter sabulilitoris</name>
    <dbReference type="NCBI Taxonomy" id="1173583"/>
    <lineage>
        <taxon>Bacteria</taxon>
        <taxon>Pseudomonadati</taxon>
        <taxon>Bacteroidota</taxon>
        <taxon>Sphingobacteriia</taxon>
        <taxon>Sphingobacteriales</taxon>
        <taxon>Sphingobacteriaceae</taxon>
        <taxon>Mucilaginibacter</taxon>
    </lineage>
</organism>
<keyword evidence="3" id="KW-1185">Reference proteome</keyword>
<dbReference type="RefSeq" id="WP_321560519.1">
    <property type="nucleotide sequence ID" value="NZ_CP139558.1"/>
</dbReference>
<evidence type="ECO:0000259" key="1">
    <source>
        <dbReference type="Pfam" id="PF13699"/>
    </source>
</evidence>
<evidence type="ECO:0000313" key="3">
    <source>
        <dbReference type="Proteomes" id="UP001324380"/>
    </source>
</evidence>
<accession>A0ABZ0TGG6</accession>
<dbReference type="InterPro" id="IPR025295">
    <property type="entry name" value="eCIS_core_dom"/>
</dbReference>
<feature type="domain" description="eCIS core" evidence="1">
    <location>
        <begin position="122"/>
        <end position="197"/>
    </location>
</feature>
<evidence type="ECO:0000313" key="2">
    <source>
        <dbReference type="EMBL" id="WPU91353.1"/>
    </source>
</evidence>
<name>A0ABZ0TGG6_9SPHI</name>
<proteinExistence type="predicted"/>